<keyword evidence="3" id="KW-1185">Reference proteome</keyword>
<dbReference type="GeneID" id="70188524"/>
<protein>
    <submittedName>
        <fullName evidence="2">Uncharacterized protein</fullName>
    </submittedName>
</protein>
<feature type="compositionally biased region" description="Polar residues" evidence="1">
    <location>
        <begin position="87"/>
        <end position="98"/>
    </location>
</feature>
<dbReference type="AlphaFoldDB" id="A0A9P8Y152"/>
<evidence type="ECO:0000256" key="1">
    <source>
        <dbReference type="SAM" id="MobiDB-lite"/>
    </source>
</evidence>
<gene>
    <name evidence="2" type="ORF">B0I36DRAFT_364513</name>
</gene>
<dbReference type="RefSeq" id="XP_046010086.1">
    <property type="nucleotide sequence ID" value="XM_046158978.1"/>
</dbReference>
<dbReference type="OrthoDB" id="5294021at2759"/>
<feature type="compositionally biased region" description="Basic and acidic residues" evidence="1">
    <location>
        <begin position="99"/>
        <end position="114"/>
    </location>
</feature>
<dbReference type="EMBL" id="JAGTJQ010000007">
    <property type="protein sequence ID" value="KAH7027287.1"/>
    <property type="molecule type" value="Genomic_DNA"/>
</dbReference>
<feature type="compositionally biased region" description="Basic and acidic residues" evidence="1">
    <location>
        <begin position="360"/>
        <end position="373"/>
    </location>
</feature>
<sequence length="564" mass="62113">MADLPGRTSADEDWQDIDTDGFSVLSLSTDVEDDEQDKDHQAAASCDSSLADGYGARQIATRRSFETDTTLLPAYVGPQEAGHIPGSQATDGKSTTSAGKDDKDEDDKSMRETDVAATAELPHSHSHSEDPEIDAAVASDGSNPEHMHKLITSNIKLLDEVVLVTALSELKVFDRLPELKAQCNKLTDQLGTLAPIARTYARHWRQQQQQPAQALDDDDEPLPLDPGLHDWLTRLRTAALSVQRYMQQVLQEQVRAEDKEMAYCITLLADSWRQMHEFLPIIEADFDEFQTAEMTFQSLTNLDTNDFEGKGKGIAVDWAEEEEDKDVGNRPDSPTVSSPQPLRRPPQTSAPALSLFPELRTQRHDNLPARRQENANQGIGRLRRELYSLKDQLGDSLDELRQLQRRRSTLMTTTQGSDRAASSSQHRLLGDTTASYDSLKLVLERLLSNSPSDWLDDGIVGAVGDEHGGEGSGGSHLSYAEFARISPDVVSLWRAQLREVTTDMFLARCRVDSVSWTHDPEGVLPAEERCGEVLADRLQALSTIADVLVPMFVRDSSGGGGGGG</sequence>
<reference evidence="2" key="1">
    <citation type="journal article" date="2021" name="Nat. Commun.">
        <title>Genetic determinants of endophytism in the Arabidopsis root mycobiome.</title>
        <authorList>
            <person name="Mesny F."/>
            <person name="Miyauchi S."/>
            <person name="Thiergart T."/>
            <person name="Pickel B."/>
            <person name="Atanasova L."/>
            <person name="Karlsson M."/>
            <person name="Huettel B."/>
            <person name="Barry K.W."/>
            <person name="Haridas S."/>
            <person name="Chen C."/>
            <person name="Bauer D."/>
            <person name="Andreopoulos W."/>
            <person name="Pangilinan J."/>
            <person name="LaButti K."/>
            <person name="Riley R."/>
            <person name="Lipzen A."/>
            <person name="Clum A."/>
            <person name="Drula E."/>
            <person name="Henrissat B."/>
            <person name="Kohler A."/>
            <person name="Grigoriev I.V."/>
            <person name="Martin F.M."/>
            <person name="Hacquard S."/>
        </authorList>
    </citation>
    <scope>NUCLEOTIDE SEQUENCE</scope>
    <source>
        <strain evidence="2">MPI-CAGE-CH-0230</strain>
    </source>
</reference>
<evidence type="ECO:0000313" key="3">
    <source>
        <dbReference type="Proteomes" id="UP000756346"/>
    </source>
</evidence>
<dbReference type="Proteomes" id="UP000756346">
    <property type="component" value="Unassembled WGS sequence"/>
</dbReference>
<accession>A0A9P8Y152</accession>
<feature type="region of interest" description="Disordered" evidence="1">
    <location>
        <begin position="1"/>
        <end position="53"/>
    </location>
</feature>
<comment type="caution">
    <text evidence="2">The sequence shown here is derived from an EMBL/GenBank/DDBJ whole genome shotgun (WGS) entry which is preliminary data.</text>
</comment>
<feature type="region of interest" description="Disordered" evidence="1">
    <location>
        <begin position="320"/>
        <end position="378"/>
    </location>
</feature>
<feature type="compositionally biased region" description="Polar residues" evidence="1">
    <location>
        <begin position="332"/>
        <end position="351"/>
    </location>
</feature>
<name>A0A9P8Y152_9PEZI</name>
<proteinExistence type="predicted"/>
<evidence type="ECO:0000313" key="2">
    <source>
        <dbReference type="EMBL" id="KAH7027287.1"/>
    </source>
</evidence>
<feature type="region of interest" description="Disordered" evidence="1">
    <location>
        <begin position="70"/>
        <end position="145"/>
    </location>
</feature>
<organism evidence="2 3">
    <name type="scientific">Microdochium trichocladiopsis</name>
    <dbReference type="NCBI Taxonomy" id="1682393"/>
    <lineage>
        <taxon>Eukaryota</taxon>
        <taxon>Fungi</taxon>
        <taxon>Dikarya</taxon>
        <taxon>Ascomycota</taxon>
        <taxon>Pezizomycotina</taxon>
        <taxon>Sordariomycetes</taxon>
        <taxon>Xylariomycetidae</taxon>
        <taxon>Xylariales</taxon>
        <taxon>Microdochiaceae</taxon>
        <taxon>Microdochium</taxon>
    </lineage>
</organism>